<feature type="transmembrane region" description="Helical" evidence="8">
    <location>
        <begin position="372"/>
        <end position="390"/>
    </location>
</feature>
<keyword evidence="4 8" id="KW-0812">Transmembrane</keyword>
<dbReference type="Pfam" id="PF00324">
    <property type="entry name" value="AA_permease"/>
    <property type="match status" value="1"/>
</dbReference>
<dbReference type="GeneID" id="70235153"/>
<comment type="similarity">
    <text evidence="2">Belongs to the amino acid-polyamine-organocation (APC) superfamily. YAT (TC 2.A.3.10) family.</text>
</comment>
<gene>
    <name evidence="10" type="ORF">OGAPHI_003186</name>
</gene>
<evidence type="ECO:0000259" key="9">
    <source>
        <dbReference type="Pfam" id="PF00324"/>
    </source>
</evidence>
<feature type="transmembrane region" description="Helical" evidence="8">
    <location>
        <begin position="39"/>
        <end position="63"/>
    </location>
</feature>
<feature type="transmembrane region" description="Helical" evidence="8">
    <location>
        <begin position="479"/>
        <end position="498"/>
    </location>
</feature>
<organism evidence="10 11">
    <name type="scientific">Ogataea philodendri</name>
    <dbReference type="NCBI Taxonomy" id="1378263"/>
    <lineage>
        <taxon>Eukaryota</taxon>
        <taxon>Fungi</taxon>
        <taxon>Dikarya</taxon>
        <taxon>Ascomycota</taxon>
        <taxon>Saccharomycotina</taxon>
        <taxon>Pichiomycetes</taxon>
        <taxon>Pichiales</taxon>
        <taxon>Pichiaceae</taxon>
        <taxon>Ogataea</taxon>
    </lineage>
</organism>
<comment type="caution">
    <text evidence="10">The sequence shown here is derived from an EMBL/GenBank/DDBJ whole genome shotgun (WGS) entry which is preliminary data.</text>
</comment>
<dbReference type="InterPro" id="IPR004841">
    <property type="entry name" value="AA-permease/SLC12A_dom"/>
</dbReference>
<feature type="transmembrane region" description="Helical" evidence="8">
    <location>
        <begin position="183"/>
        <end position="203"/>
    </location>
</feature>
<evidence type="ECO:0000256" key="3">
    <source>
        <dbReference type="ARBA" id="ARBA00022448"/>
    </source>
</evidence>
<keyword evidence="11" id="KW-1185">Reference proteome</keyword>
<dbReference type="RefSeq" id="XP_046061693.1">
    <property type="nucleotide sequence ID" value="XM_046204137.1"/>
</dbReference>
<evidence type="ECO:0000256" key="8">
    <source>
        <dbReference type="SAM" id="Phobius"/>
    </source>
</evidence>
<dbReference type="Gene3D" id="1.20.1740.10">
    <property type="entry name" value="Amino acid/polyamine transporter I"/>
    <property type="match status" value="1"/>
</dbReference>
<dbReference type="Proteomes" id="UP000769157">
    <property type="component" value="Unassembled WGS sequence"/>
</dbReference>
<dbReference type="GO" id="GO:0016020">
    <property type="term" value="C:membrane"/>
    <property type="evidence" value="ECO:0007669"/>
    <property type="project" value="UniProtKB-SubCell"/>
</dbReference>
<evidence type="ECO:0000256" key="6">
    <source>
        <dbReference type="ARBA" id="ARBA00022989"/>
    </source>
</evidence>
<dbReference type="FunFam" id="1.20.1740.10:FF:000001">
    <property type="entry name" value="Amino acid permease"/>
    <property type="match status" value="1"/>
</dbReference>
<dbReference type="AlphaFoldDB" id="A0A9P8P7F9"/>
<name>A0A9P8P7F9_9ASCO</name>
<evidence type="ECO:0000313" key="10">
    <source>
        <dbReference type="EMBL" id="KAH3666737.1"/>
    </source>
</evidence>
<protein>
    <recommendedName>
        <fullName evidence="9">Amino acid permease/ SLC12A domain-containing protein</fullName>
    </recommendedName>
</protein>
<evidence type="ECO:0000256" key="5">
    <source>
        <dbReference type="ARBA" id="ARBA00022970"/>
    </source>
</evidence>
<feature type="transmembrane region" description="Helical" evidence="8">
    <location>
        <begin position="147"/>
        <end position="171"/>
    </location>
</feature>
<dbReference type="InterPro" id="IPR050524">
    <property type="entry name" value="APC_YAT"/>
</dbReference>
<evidence type="ECO:0000256" key="1">
    <source>
        <dbReference type="ARBA" id="ARBA00004141"/>
    </source>
</evidence>
<feature type="transmembrane region" description="Helical" evidence="8">
    <location>
        <begin position="448"/>
        <end position="473"/>
    </location>
</feature>
<feature type="transmembrane region" description="Helical" evidence="8">
    <location>
        <begin position="69"/>
        <end position="94"/>
    </location>
</feature>
<reference evidence="10" key="1">
    <citation type="journal article" date="2021" name="Open Biol.">
        <title>Shared evolutionary footprints suggest mitochondrial oxidative damage underlies multiple complex I losses in fungi.</title>
        <authorList>
            <person name="Schikora-Tamarit M.A."/>
            <person name="Marcet-Houben M."/>
            <person name="Nosek J."/>
            <person name="Gabaldon T."/>
        </authorList>
    </citation>
    <scope>NUCLEOTIDE SEQUENCE</scope>
    <source>
        <strain evidence="10">CBS6075</strain>
    </source>
</reference>
<comment type="subcellular location">
    <subcellularLocation>
        <location evidence="1">Membrane</location>
        <topology evidence="1">Multi-pass membrane protein</topology>
    </subcellularLocation>
</comment>
<dbReference type="PANTHER" id="PTHR43341">
    <property type="entry name" value="AMINO ACID PERMEASE"/>
    <property type="match status" value="1"/>
</dbReference>
<feature type="domain" description="Amino acid permease/ SLC12A" evidence="9">
    <location>
        <begin position="38"/>
        <end position="503"/>
    </location>
</feature>
<keyword evidence="6 8" id="KW-1133">Transmembrane helix</keyword>
<evidence type="ECO:0000256" key="4">
    <source>
        <dbReference type="ARBA" id="ARBA00022692"/>
    </source>
</evidence>
<sequence>MAEVSKSEESKLQDGLIETHSIEIEKDNKLKKHLKPRHVNFLALGGSIGVGLLVGSGGSLSIAGPVGMLISYVIMGFITACTLFSLAEMCSFLGSEGNFVEMITRFVDKSAGFSFTWCYALSYNLTLPSEISSICLLIGYWDTDSKLPNYAIVLIFTFVVLMVNVVDVGAYGEVEFWITLIKLLLVIGSMIFCLVATCGGNPLHKTTGFQYWRDPGPFVNYLTDKPVGKFLGIWRVFINAGFGFQGTEVVALTSSEVPNFRKLAPSLMKSVIARIIIFNVLSLFMVTLMVSSTDKNLLSAVDAGAGNGAESPFVIAVRNAGVKVLPSIVNGGILIAAMSAANTQIYIPSRTYYFGEIHGYCPKWLTKTNRNGVPVFSVIFNAAFGLLALLTLNSTAEQVFNWLMNLTTVFGFLCWAMIDYAFVRYYYALKKQGIDRQSLPIFQSPLQPYSAIFAIFILVLITITQGFTAFMPWDTQNFFAAYVSIIIYAVFWIGYKIWKKDFKEIPLSEINLEFEENVEDSEDESSSFGLMDKVFS</sequence>
<dbReference type="EMBL" id="JAEUBE010000199">
    <property type="protein sequence ID" value="KAH3666737.1"/>
    <property type="molecule type" value="Genomic_DNA"/>
</dbReference>
<accession>A0A9P8P7F9</accession>
<dbReference type="PANTHER" id="PTHR43341:SF1">
    <property type="entry name" value="GENERAL AMINO-ACID PERMEASE GAP1"/>
    <property type="match status" value="1"/>
</dbReference>
<feature type="transmembrane region" description="Helical" evidence="8">
    <location>
        <begin position="402"/>
        <end position="427"/>
    </location>
</feature>
<evidence type="ECO:0000256" key="2">
    <source>
        <dbReference type="ARBA" id="ARBA00006983"/>
    </source>
</evidence>
<dbReference type="GO" id="GO:0015171">
    <property type="term" value="F:amino acid transmembrane transporter activity"/>
    <property type="evidence" value="ECO:0007669"/>
    <property type="project" value="TreeGrafter"/>
</dbReference>
<evidence type="ECO:0000256" key="7">
    <source>
        <dbReference type="ARBA" id="ARBA00023136"/>
    </source>
</evidence>
<dbReference type="OrthoDB" id="3900342at2759"/>
<feature type="transmembrane region" description="Helical" evidence="8">
    <location>
        <begin position="271"/>
        <end position="290"/>
    </location>
</feature>
<evidence type="ECO:0000313" key="11">
    <source>
        <dbReference type="Proteomes" id="UP000769157"/>
    </source>
</evidence>
<proteinExistence type="inferred from homology"/>
<keyword evidence="7 8" id="KW-0472">Membrane</keyword>
<dbReference type="PIRSF" id="PIRSF006060">
    <property type="entry name" value="AA_transporter"/>
    <property type="match status" value="1"/>
</dbReference>
<keyword evidence="5" id="KW-0029">Amino-acid transport</keyword>
<reference evidence="10" key="2">
    <citation type="submission" date="2021-01" db="EMBL/GenBank/DDBJ databases">
        <authorList>
            <person name="Schikora-Tamarit M.A."/>
        </authorList>
    </citation>
    <scope>NUCLEOTIDE SEQUENCE</scope>
    <source>
        <strain evidence="10">CBS6075</strain>
    </source>
</reference>
<keyword evidence="3" id="KW-0813">Transport</keyword>